<dbReference type="Pfam" id="PF00206">
    <property type="entry name" value="Lyase_1"/>
    <property type="match status" value="1"/>
</dbReference>
<sequence>MRIEKDSMGPIEIPEEAWYGIHTSRSLDNFDAAGETLPLEIVHAIVRLKAACAAANERLGLLDKDRCQAIHRACEQILAGRHDDQFPIDIFQSGSGTSSHMNVNEVIANLAAVELGGKPGDRTTVHPNDHVNKGQSTNNVFPSAIRLACLQLHRGLQGALEPLVAAFEKKAEEFANVAKSGRTHLQDAVPVTLGQEFGAYARAMQKAGCRIAMAAENLREIGVGGNAVGTGINTKPSFRETIVRSLNDATGFSFTVAENGIEITQFMSDMGQVSAALRLLALDLLKITNDLRLMASGPNTGLGEIRLPAVEPGSSIMPGKINPSICEAANMACVQVVGCDAAIAMACGLGQLELNTHLPLIGANLVKAFNILIRTSRMLEKKCVLGIQADEQRCRNNFENSAGLATLLNPAVGYDRVAVLVKEGLASGKNLKTLVLEKKLMSEPELERLLSKAFEPNL</sequence>
<evidence type="ECO:0000256" key="1">
    <source>
        <dbReference type="ARBA" id="ARBA00023239"/>
    </source>
</evidence>
<protein>
    <submittedName>
        <fullName evidence="4">Aspartate ammonia-lyase</fullName>
    </submittedName>
</protein>
<accession>A0A5K7YZT3</accession>
<dbReference type="InterPro" id="IPR018951">
    <property type="entry name" value="Fumarase_C_C"/>
</dbReference>
<dbReference type="Proteomes" id="UP000427769">
    <property type="component" value="Chromosome"/>
</dbReference>
<proteinExistence type="predicted"/>
<dbReference type="OrthoDB" id="9802809at2"/>
<dbReference type="FunFam" id="1.20.200.10:FF:000001">
    <property type="entry name" value="Fumarate hydratase, mitochondrial"/>
    <property type="match status" value="1"/>
</dbReference>
<organism evidence="4 5">
    <name type="scientific">Desulfosarcina widdelii</name>
    <dbReference type="NCBI Taxonomy" id="947919"/>
    <lineage>
        <taxon>Bacteria</taxon>
        <taxon>Pseudomonadati</taxon>
        <taxon>Thermodesulfobacteriota</taxon>
        <taxon>Desulfobacteria</taxon>
        <taxon>Desulfobacterales</taxon>
        <taxon>Desulfosarcinaceae</taxon>
        <taxon>Desulfosarcina</taxon>
    </lineage>
</organism>
<feature type="domain" description="Fumarate lyase N-terminal" evidence="2">
    <location>
        <begin position="10"/>
        <end position="338"/>
    </location>
</feature>
<dbReference type="CDD" id="cd01596">
    <property type="entry name" value="Aspartase_like"/>
    <property type="match status" value="1"/>
</dbReference>
<keyword evidence="5" id="KW-1185">Reference proteome</keyword>
<dbReference type="SUPFAM" id="SSF48557">
    <property type="entry name" value="L-aspartase-like"/>
    <property type="match status" value="1"/>
</dbReference>
<dbReference type="InterPro" id="IPR020557">
    <property type="entry name" value="Fumarate_lyase_CS"/>
</dbReference>
<dbReference type="FunFam" id="1.10.275.10:FF:000001">
    <property type="entry name" value="Fumarate hydratase, mitochondrial"/>
    <property type="match status" value="1"/>
</dbReference>
<dbReference type="GO" id="GO:0005829">
    <property type="term" value="C:cytosol"/>
    <property type="evidence" value="ECO:0007669"/>
    <property type="project" value="TreeGrafter"/>
</dbReference>
<dbReference type="InterPro" id="IPR000362">
    <property type="entry name" value="Fumarate_lyase_fam"/>
</dbReference>
<dbReference type="NCBIfam" id="NF008909">
    <property type="entry name" value="PRK12273.1"/>
    <property type="match status" value="1"/>
</dbReference>
<evidence type="ECO:0000259" key="2">
    <source>
        <dbReference type="Pfam" id="PF00206"/>
    </source>
</evidence>
<dbReference type="PRINTS" id="PR00145">
    <property type="entry name" value="ARGSUCLYASE"/>
</dbReference>
<dbReference type="RefSeq" id="WP_155302970.1">
    <property type="nucleotide sequence ID" value="NZ_AP021875.1"/>
</dbReference>
<dbReference type="InterPro" id="IPR024083">
    <property type="entry name" value="Fumarase/histidase_N"/>
</dbReference>
<dbReference type="PRINTS" id="PR00149">
    <property type="entry name" value="FUMRATELYASE"/>
</dbReference>
<dbReference type="GO" id="GO:0006099">
    <property type="term" value="P:tricarboxylic acid cycle"/>
    <property type="evidence" value="ECO:0007669"/>
    <property type="project" value="InterPro"/>
</dbReference>
<dbReference type="InterPro" id="IPR008948">
    <property type="entry name" value="L-Aspartase-like"/>
</dbReference>
<dbReference type="Gene3D" id="1.10.40.30">
    <property type="entry name" value="Fumarase/aspartase (C-terminal domain)"/>
    <property type="match status" value="1"/>
</dbReference>
<dbReference type="PANTHER" id="PTHR42696">
    <property type="entry name" value="ASPARTATE AMMONIA-LYASE"/>
    <property type="match status" value="1"/>
</dbReference>
<gene>
    <name evidence="4" type="ORF">DSCW_13170</name>
</gene>
<dbReference type="InterPro" id="IPR022761">
    <property type="entry name" value="Fumarate_lyase_N"/>
</dbReference>
<dbReference type="GO" id="GO:0008797">
    <property type="term" value="F:aspartate ammonia-lyase activity"/>
    <property type="evidence" value="ECO:0007669"/>
    <property type="project" value="TreeGrafter"/>
</dbReference>
<dbReference type="PROSITE" id="PS00163">
    <property type="entry name" value="FUMARATE_LYASES"/>
    <property type="match status" value="1"/>
</dbReference>
<feature type="domain" description="Fumarase C C-terminal" evidence="3">
    <location>
        <begin position="404"/>
        <end position="451"/>
    </location>
</feature>
<name>A0A5K7YZT3_9BACT</name>
<dbReference type="Gene3D" id="1.10.275.10">
    <property type="entry name" value="Fumarase/aspartase (N-terminal domain)"/>
    <property type="match status" value="1"/>
</dbReference>
<evidence type="ECO:0000313" key="4">
    <source>
        <dbReference type="EMBL" id="BBO73900.1"/>
    </source>
</evidence>
<dbReference type="Gene3D" id="1.20.200.10">
    <property type="entry name" value="Fumarase/aspartase (Central domain)"/>
    <property type="match status" value="1"/>
</dbReference>
<dbReference type="PANTHER" id="PTHR42696:SF2">
    <property type="entry name" value="ASPARTATE AMMONIA-LYASE"/>
    <property type="match status" value="1"/>
</dbReference>
<dbReference type="AlphaFoldDB" id="A0A5K7YZT3"/>
<dbReference type="KEGG" id="dwd:DSCW_13170"/>
<reference evidence="4 5" key="1">
    <citation type="submission" date="2019-11" db="EMBL/GenBank/DDBJ databases">
        <title>Comparative genomics of hydrocarbon-degrading Desulfosarcina strains.</title>
        <authorList>
            <person name="Watanabe M."/>
            <person name="Kojima H."/>
            <person name="Fukui M."/>
        </authorList>
    </citation>
    <scope>NUCLEOTIDE SEQUENCE [LARGE SCALE GENOMIC DNA]</scope>
    <source>
        <strain evidence="4 5">PP31</strain>
    </source>
</reference>
<dbReference type="GO" id="GO:0006531">
    <property type="term" value="P:aspartate metabolic process"/>
    <property type="evidence" value="ECO:0007669"/>
    <property type="project" value="TreeGrafter"/>
</dbReference>
<evidence type="ECO:0000313" key="5">
    <source>
        <dbReference type="Proteomes" id="UP000427769"/>
    </source>
</evidence>
<keyword evidence="1 4" id="KW-0456">Lyase</keyword>
<evidence type="ECO:0000259" key="3">
    <source>
        <dbReference type="Pfam" id="PF10415"/>
    </source>
</evidence>
<dbReference type="InterPro" id="IPR051546">
    <property type="entry name" value="Aspartate_Ammonia-Lyase"/>
</dbReference>
<dbReference type="Pfam" id="PF10415">
    <property type="entry name" value="FumaraseC_C"/>
    <property type="match status" value="1"/>
</dbReference>
<dbReference type="EMBL" id="AP021875">
    <property type="protein sequence ID" value="BBO73900.1"/>
    <property type="molecule type" value="Genomic_DNA"/>
</dbReference>